<keyword evidence="2" id="KW-1185">Reference proteome</keyword>
<proteinExistence type="predicted"/>
<dbReference type="OrthoDB" id="2361626at2759"/>
<dbReference type="EMBL" id="WTPW01002817">
    <property type="protein sequence ID" value="KAF0364789.1"/>
    <property type="molecule type" value="Genomic_DNA"/>
</dbReference>
<protein>
    <submittedName>
        <fullName evidence="1">Uncharacterized protein</fullName>
    </submittedName>
</protein>
<dbReference type="Proteomes" id="UP000439903">
    <property type="component" value="Unassembled WGS sequence"/>
</dbReference>
<gene>
    <name evidence="1" type="ORF">F8M41_013864</name>
</gene>
<name>A0A8H3WY76_GIGMA</name>
<organism evidence="1 2">
    <name type="scientific">Gigaspora margarita</name>
    <dbReference type="NCBI Taxonomy" id="4874"/>
    <lineage>
        <taxon>Eukaryota</taxon>
        <taxon>Fungi</taxon>
        <taxon>Fungi incertae sedis</taxon>
        <taxon>Mucoromycota</taxon>
        <taxon>Glomeromycotina</taxon>
        <taxon>Glomeromycetes</taxon>
        <taxon>Diversisporales</taxon>
        <taxon>Gigasporaceae</taxon>
        <taxon>Gigaspora</taxon>
    </lineage>
</organism>
<accession>A0A8H3WY76</accession>
<sequence>MNPEELLEYLTDEGICYGQIYLLIKVETAKGNVNNLALIRWYDFKSTKNQYHYGCPRLKLIKLYNIVNIEAIKNNIHIIPRFDNTNDFLVNKYIF</sequence>
<evidence type="ECO:0000313" key="2">
    <source>
        <dbReference type="Proteomes" id="UP000439903"/>
    </source>
</evidence>
<dbReference type="AlphaFoldDB" id="A0A8H3WY76"/>
<evidence type="ECO:0000313" key="1">
    <source>
        <dbReference type="EMBL" id="KAF0364789.1"/>
    </source>
</evidence>
<comment type="caution">
    <text evidence="1">The sequence shown here is derived from an EMBL/GenBank/DDBJ whole genome shotgun (WGS) entry which is preliminary data.</text>
</comment>
<reference evidence="1 2" key="1">
    <citation type="journal article" date="2019" name="Environ. Microbiol.">
        <title>At the nexus of three kingdoms: the genome of the mycorrhizal fungus Gigaspora margarita provides insights into plant, endobacterial and fungal interactions.</title>
        <authorList>
            <person name="Venice F."/>
            <person name="Ghignone S."/>
            <person name="Salvioli di Fossalunga A."/>
            <person name="Amselem J."/>
            <person name="Novero M."/>
            <person name="Xianan X."/>
            <person name="Sedzielewska Toro K."/>
            <person name="Morin E."/>
            <person name="Lipzen A."/>
            <person name="Grigoriev I.V."/>
            <person name="Henrissat B."/>
            <person name="Martin F.M."/>
            <person name="Bonfante P."/>
        </authorList>
    </citation>
    <scope>NUCLEOTIDE SEQUENCE [LARGE SCALE GENOMIC DNA]</scope>
    <source>
        <strain evidence="1 2">BEG34</strain>
    </source>
</reference>